<dbReference type="Pfam" id="PF03239">
    <property type="entry name" value="FTR1"/>
    <property type="match status" value="1"/>
</dbReference>
<feature type="transmembrane region" description="Helical" evidence="6">
    <location>
        <begin position="230"/>
        <end position="252"/>
    </location>
</feature>
<evidence type="ECO:0000256" key="1">
    <source>
        <dbReference type="ARBA" id="ARBA00004141"/>
    </source>
</evidence>
<comment type="caution">
    <text evidence="8">The sequence shown here is derived from an EMBL/GenBank/DDBJ whole genome shotgun (WGS) entry which is preliminary data.</text>
</comment>
<feature type="signal peptide" evidence="7">
    <location>
        <begin position="1"/>
        <end position="17"/>
    </location>
</feature>
<evidence type="ECO:0000313" key="8">
    <source>
        <dbReference type="EMBL" id="CAJ1397241.1"/>
    </source>
</evidence>
<organism evidence="8 9">
    <name type="scientific">Effrenium voratum</name>
    <dbReference type="NCBI Taxonomy" id="2562239"/>
    <lineage>
        <taxon>Eukaryota</taxon>
        <taxon>Sar</taxon>
        <taxon>Alveolata</taxon>
        <taxon>Dinophyceae</taxon>
        <taxon>Suessiales</taxon>
        <taxon>Symbiodiniaceae</taxon>
        <taxon>Effrenium</taxon>
    </lineage>
</organism>
<comment type="subcellular location">
    <subcellularLocation>
        <location evidence="1">Membrane</location>
        <topology evidence="1">Multi-pass membrane protein</topology>
    </subcellularLocation>
</comment>
<dbReference type="EMBL" id="CAUJNA010003260">
    <property type="protein sequence ID" value="CAJ1397241.1"/>
    <property type="molecule type" value="Genomic_DNA"/>
</dbReference>
<keyword evidence="7" id="KW-0732">Signal</keyword>
<evidence type="ECO:0000256" key="4">
    <source>
        <dbReference type="ARBA" id="ARBA00022989"/>
    </source>
</evidence>
<accession>A0AA36J114</accession>
<evidence type="ECO:0000256" key="2">
    <source>
        <dbReference type="ARBA" id="ARBA00008333"/>
    </source>
</evidence>
<comment type="similarity">
    <text evidence="2">Belongs to the oxidase-dependent Fe transporter (OFeT) (TC 9.A.10.1) family.</text>
</comment>
<dbReference type="InterPro" id="IPR004923">
    <property type="entry name" value="FTR1/Fip1/EfeU"/>
</dbReference>
<keyword evidence="4 6" id="KW-1133">Transmembrane helix</keyword>
<name>A0AA36J114_9DINO</name>
<keyword evidence="5 6" id="KW-0472">Membrane</keyword>
<dbReference type="PANTHER" id="PTHR31632:SF2">
    <property type="entry name" value="PLASMA MEMBRANE IRON PERMEASE"/>
    <property type="match status" value="1"/>
</dbReference>
<sequence>MAARALFLAACVWAAQGAINTTGLFCQFGCYDEEDEACHAGLNPNQCAEIYGHVEWAQVCECVDDQGQALNLTAEYKGAAANIYFSVPAFVVLFRESLEVVIVLSIIVQFLYKMRQDGLMEDKQFYRFRREVYFGAGLGFCICLVFGVGFLALASLTFQLFEGDNELIFEFCMMMITCLVLTFLAVNFYKMIYTKEAHERKMKKKMEETLQASRQAEGGEEVQFGRKHAFFVLAFTTGLREGLESIVFLVGVVSDLKDLSSLPLPLISALVLSRLVGCCFFQGTKNMRVDWFMRLSAVLLLFIAAGFFASSMHVLQELDAFGTWSPRAQRPWQNEKVWDATECCNDKTNRFFVLMRALFGWQDQATPVEIFAYFIYWIMAVLGVSLLIWRAKKQLAKMVEQWRLQDAQEAQHAQHVQDAQKEPAEDVAL</sequence>
<feature type="transmembrane region" description="Helical" evidence="6">
    <location>
        <begin position="295"/>
        <end position="315"/>
    </location>
</feature>
<gene>
    <name evidence="8" type="ORF">EVOR1521_LOCUS21293</name>
</gene>
<proteinExistence type="inferred from homology"/>
<feature type="transmembrane region" description="Helical" evidence="6">
    <location>
        <begin position="132"/>
        <end position="161"/>
    </location>
</feature>
<feature type="transmembrane region" description="Helical" evidence="6">
    <location>
        <begin position="92"/>
        <end position="112"/>
    </location>
</feature>
<evidence type="ECO:0000256" key="6">
    <source>
        <dbReference type="SAM" id="Phobius"/>
    </source>
</evidence>
<dbReference type="Proteomes" id="UP001178507">
    <property type="component" value="Unassembled WGS sequence"/>
</dbReference>
<dbReference type="PANTHER" id="PTHR31632">
    <property type="entry name" value="IRON TRANSPORTER FTH1"/>
    <property type="match status" value="1"/>
</dbReference>
<reference evidence="8" key="1">
    <citation type="submission" date="2023-08" db="EMBL/GenBank/DDBJ databases">
        <authorList>
            <person name="Chen Y."/>
            <person name="Shah S."/>
            <person name="Dougan E. K."/>
            <person name="Thang M."/>
            <person name="Chan C."/>
        </authorList>
    </citation>
    <scope>NUCLEOTIDE SEQUENCE</scope>
</reference>
<feature type="transmembrane region" description="Helical" evidence="6">
    <location>
        <begin position="264"/>
        <end position="283"/>
    </location>
</feature>
<evidence type="ECO:0000256" key="5">
    <source>
        <dbReference type="ARBA" id="ARBA00023136"/>
    </source>
</evidence>
<dbReference type="AlphaFoldDB" id="A0AA36J114"/>
<keyword evidence="3 6" id="KW-0812">Transmembrane</keyword>
<dbReference type="GO" id="GO:0015093">
    <property type="term" value="F:ferrous iron transmembrane transporter activity"/>
    <property type="evidence" value="ECO:0007669"/>
    <property type="project" value="TreeGrafter"/>
</dbReference>
<dbReference type="GO" id="GO:0033573">
    <property type="term" value="C:high-affinity iron permease complex"/>
    <property type="evidence" value="ECO:0007669"/>
    <property type="project" value="InterPro"/>
</dbReference>
<protein>
    <submittedName>
        <fullName evidence="8">Uncharacterized protein</fullName>
    </submittedName>
</protein>
<evidence type="ECO:0000313" key="9">
    <source>
        <dbReference type="Proteomes" id="UP001178507"/>
    </source>
</evidence>
<evidence type="ECO:0000256" key="3">
    <source>
        <dbReference type="ARBA" id="ARBA00022692"/>
    </source>
</evidence>
<feature type="transmembrane region" description="Helical" evidence="6">
    <location>
        <begin position="370"/>
        <end position="389"/>
    </location>
</feature>
<feature type="transmembrane region" description="Helical" evidence="6">
    <location>
        <begin position="167"/>
        <end position="193"/>
    </location>
</feature>
<keyword evidence="9" id="KW-1185">Reference proteome</keyword>
<feature type="chain" id="PRO_5041342560" evidence="7">
    <location>
        <begin position="18"/>
        <end position="429"/>
    </location>
</feature>
<evidence type="ECO:0000256" key="7">
    <source>
        <dbReference type="SAM" id="SignalP"/>
    </source>
</evidence>